<evidence type="ECO:0000313" key="2">
    <source>
        <dbReference type="Proteomes" id="UP000228496"/>
    </source>
</evidence>
<sequence>MSNENYDPCGCDECGCGGFMTERVGNTSLDFNLADIYHAMSEITTLLNEDNFYSRPKTSREISKLTDDLRKAINVIHVSNEDLKNFIKFLSLVCEFLNHESCSKDVYSKFSLQCEKRERELRRAS</sequence>
<proteinExistence type="predicted"/>
<dbReference type="AlphaFoldDB" id="A0A2J0Q833"/>
<organism evidence="1 2">
    <name type="scientific">Candidatus Yanofskybacteria bacterium CG10_big_fil_rev_8_21_14_0_10_36_16</name>
    <dbReference type="NCBI Taxonomy" id="1975096"/>
    <lineage>
        <taxon>Bacteria</taxon>
        <taxon>Candidatus Yanofskyibacteriota</taxon>
    </lineage>
</organism>
<reference evidence="1 2" key="1">
    <citation type="submission" date="2017-09" db="EMBL/GenBank/DDBJ databases">
        <title>Depth-based differentiation of microbial function through sediment-hosted aquifers and enrichment of novel symbionts in the deep terrestrial subsurface.</title>
        <authorList>
            <person name="Probst A.J."/>
            <person name="Ladd B."/>
            <person name="Jarett J.K."/>
            <person name="Geller-Mcgrath D.E."/>
            <person name="Sieber C.M."/>
            <person name="Emerson J.B."/>
            <person name="Anantharaman K."/>
            <person name="Thomas B.C."/>
            <person name="Malmstrom R."/>
            <person name="Stieglmeier M."/>
            <person name="Klingl A."/>
            <person name="Woyke T."/>
            <person name="Ryan C.M."/>
            <person name="Banfield J.F."/>
        </authorList>
    </citation>
    <scope>NUCLEOTIDE SEQUENCE [LARGE SCALE GENOMIC DNA]</scope>
    <source>
        <strain evidence="1">CG10_big_fil_rev_8_21_14_0_10_36_16</strain>
    </source>
</reference>
<gene>
    <name evidence="1" type="ORF">COV29_01020</name>
</gene>
<dbReference type="Proteomes" id="UP000228496">
    <property type="component" value="Unassembled WGS sequence"/>
</dbReference>
<accession>A0A2J0Q833</accession>
<name>A0A2J0Q833_9BACT</name>
<evidence type="ECO:0000313" key="1">
    <source>
        <dbReference type="EMBL" id="PJE51319.1"/>
    </source>
</evidence>
<protein>
    <submittedName>
        <fullName evidence="1">Uncharacterized protein</fullName>
    </submittedName>
</protein>
<comment type="caution">
    <text evidence="1">The sequence shown here is derived from an EMBL/GenBank/DDBJ whole genome shotgun (WGS) entry which is preliminary data.</text>
</comment>
<dbReference type="EMBL" id="PCXQ01000003">
    <property type="protein sequence ID" value="PJE51319.1"/>
    <property type="molecule type" value="Genomic_DNA"/>
</dbReference>